<sequence>MYLHIYLTAAAYGSDKNINDCLLQIYPDFQFVKNWVVTCQRKDHFCSAFIAVSFTDKAIVLSFRGTDSFWQLTHEVWQTIFRKKVPSVFGYGHVAFYFDDIFNQLDKKGVTEEIHYLLRQHKHYEVWITGHSLGGALAAIAAAKLIQSKEIGPDKIKLVTFGQPRTGDSGFAAGMSKNIFYDNEMKPGAKWKRCVGGDEDKDCANRYGHISKIVAGAGVLLSLVPGLNIVGSVYYALVFLVLRKRNKGALNTCIFYMVPIFIAYTLFISSIIGFRVVEPYKNLWKDDNDALEVPEHSTEDVAEKNATTRPKREAEVVPGTCTLQDVPFVKNLPKKWDKGQKLHGISEEEKQIPLSSNATFEQKMLIKYKNFIALLIPFSVAQFIWWSSAIKYNFFSLYSTHWQMPLTMVVGSIIAGMTSEGGGAVAFPIEPLFTPQTEKMLFVSCAEHFDNRSWIWLLSTNEQLWQTTFN</sequence>
<dbReference type="WBParaSite" id="scaffold7431_cov220.g12011">
    <property type="protein sequence ID" value="scaffold7431_cov220.g12011"/>
    <property type="gene ID" value="scaffold7431_cov220.g12011"/>
</dbReference>
<dbReference type="Proteomes" id="UP000887561">
    <property type="component" value="Unplaced"/>
</dbReference>
<dbReference type="AlphaFoldDB" id="A0A915N1L3"/>
<keyword evidence="1" id="KW-0812">Transmembrane</keyword>
<protein>
    <submittedName>
        <fullName evidence="4">Fungal lipase-like domain-containing protein</fullName>
    </submittedName>
</protein>
<proteinExistence type="predicted"/>
<dbReference type="InterPro" id="IPR029058">
    <property type="entry name" value="AB_hydrolase_fold"/>
</dbReference>
<dbReference type="SUPFAM" id="SSF53474">
    <property type="entry name" value="alpha/beta-Hydrolases"/>
    <property type="match status" value="1"/>
</dbReference>
<feature type="domain" description="Fungal lipase-type" evidence="2">
    <location>
        <begin position="60"/>
        <end position="179"/>
    </location>
</feature>
<reference evidence="4" key="1">
    <citation type="submission" date="2022-11" db="UniProtKB">
        <authorList>
            <consortium name="WormBaseParasite"/>
        </authorList>
    </citation>
    <scope>IDENTIFICATION</scope>
</reference>
<evidence type="ECO:0000259" key="2">
    <source>
        <dbReference type="Pfam" id="PF01764"/>
    </source>
</evidence>
<dbReference type="GO" id="GO:0006629">
    <property type="term" value="P:lipid metabolic process"/>
    <property type="evidence" value="ECO:0007669"/>
    <property type="project" value="InterPro"/>
</dbReference>
<evidence type="ECO:0000256" key="1">
    <source>
        <dbReference type="SAM" id="Phobius"/>
    </source>
</evidence>
<keyword evidence="3" id="KW-1185">Reference proteome</keyword>
<dbReference type="Gene3D" id="3.40.50.1820">
    <property type="entry name" value="alpha/beta hydrolase"/>
    <property type="match status" value="1"/>
</dbReference>
<organism evidence="3 4">
    <name type="scientific">Meloidogyne javanica</name>
    <name type="common">Root-knot nematode worm</name>
    <dbReference type="NCBI Taxonomy" id="6303"/>
    <lineage>
        <taxon>Eukaryota</taxon>
        <taxon>Metazoa</taxon>
        <taxon>Ecdysozoa</taxon>
        <taxon>Nematoda</taxon>
        <taxon>Chromadorea</taxon>
        <taxon>Rhabditida</taxon>
        <taxon>Tylenchina</taxon>
        <taxon>Tylenchomorpha</taxon>
        <taxon>Tylenchoidea</taxon>
        <taxon>Meloidogynidae</taxon>
        <taxon>Meloidogyninae</taxon>
        <taxon>Meloidogyne</taxon>
        <taxon>Meloidogyne incognita group</taxon>
    </lineage>
</organism>
<evidence type="ECO:0000313" key="4">
    <source>
        <dbReference type="WBParaSite" id="scaffold7431_cov220.g12011"/>
    </source>
</evidence>
<keyword evidence="1" id="KW-1133">Transmembrane helix</keyword>
<accession>A0A915N1L3</accession>
<dbReference type="Pfam" id="PF01764">
    <property type="entry name" value="Lipase_3"/>
    <property type="match status" value="1"/>
</dbReference>
<name>A0A915N1L3_MELJA</name>
<evidence type="ECO:0000313" key="3">
    <source>
        <dbReference type="Proteomes" id="UP000887561"/>
    </source>
</evidence>
<feature type="transmembrane region" description="Helical" evidence="1">
    <location>
        <begin position="371"/>
        <end position="394"/>
    </location>
</feature>
<feature type="transmembrane region" description="Helical" evidence="1">
    <location>
        <begin position="254"/>
        <end position="277"/>
    </location>
</feature>
<dbReference type="CDD" id="cd00519">
    <property type="entry name" value="Lipase_3"/>
    <property type="match status" value="1"/>
</dbReference>
<dbReference type="PANTHER" id="PTHR45908">
    <property type="entry name" value="PROTEIN CBG11750-RELATED"/>
    <property type="match status" value="1"/>
</dbReference>
<keyword evidence="1" id="KW-0472">Membrane</keyword>
<dbReference type="InterPro" id="IPR002921">
    <property type="entry name" value="Fungal_lipase-type"/>
</dbReference>
<feature type="transmembrane region" description="Helical" evidence="1">
    <location>
        <begin position="213"/>
        <end position="242"/>
    </location>
</feature>